<keyword evidence="2" id="KW-0812">Transmembrane</keyword>
<dbReference type="GeneID" id="20315346"/>
<feature type="transmembrane region" description="Helical" evidence="2">
    <location>
        <begin position="565"/>
        <end position="589"/>
    </location>
</feature>
<organism evidence="3 4">
    <name type="scientific">Opisthorchis viverrini</name>
    <name type="common">Southeast Asian liver fluke</name>
    <dbReference type="NCBI Taxonomy" id="6198"/>
    <lineage>
        <taxon>Eukaryota</taxon>
        <taxon>Metazoa</taxon>
        <taxon>Spiralia</taxon>
        <taxon>Lophotrochozoa</taxon>
        <taxon>Platyhelminthes</taxon>
        <taxon>Trematoda</taxon>
        <taxon>Digenea</taxon>
        <taxon>Opisthorchiida</taxon>
        <taxon>Opisthorchiata</taxon>
        <taxon>Opisthorchiidae</taxon>
        <taxon>Opisthorchis</taxon>
    </lineage>
</organism>
<dbReference type="GO" id="GO:0042910">
    <property type="term" value="F:xenobiotic transmembrane transporter activity"/>
    <property type="evidence" value="ECO:0007669"/>
    <property type="project" value="InterPro"/>
</dbReference>
<feature type="transmembrane region" description="Helical" evidence="2">
    <location>
        <begin position="477"/>
        <end position="497"/>
    </location>
</feature>
<reference evidence="3 4" key="1">
    <citation type="submission" date="2013-11" db="EMBL/GenBank/DDBJ databases">
        <title>Opisthorchis viverrini - life in the bile duct.</title>
        <authorList>
            <person name="Young N.D."/>
            <person name="Nagarajan N."/>
            <person name="Lin S.J."/>
            <person name="Korhonen P.K."/>
            <person name="Jex A.R."/>
            <person name="Hall R.S."/>
            <person name="Safavi-Hemami H."/>
            <person name="Kaewkong W."/>
            <person name="Bertrand D."/>
            <person name="Gao S."/>
            <person name="Seet Q."/>
            <person name="Wongkham S."/>
            <person name="Teh B.T."/>
            <person name="Wongkham C."/>
            <person name="Intapan P.M."/>
            <person name="Maleewong W."/>
            <person name="Yang X."/>
            <person name="Hu M."/>
            <person name="Wang Z."/>
            <person name="Hofmann A."/>
            <person name="Sternberg P.W."/>
            <person name="Tan P."/>
            <person name="Wang J."/>
            <person name="Gasser R.B."/>
        </authorList>
    </citation>
    <scope>NUCLEOTIDE SEQUENCE [LARGE SCALE GENOMIC DNA]</scope>
</reference>
<feature type="transmembrane region" description="Helical" evidence="2">
    <location>
        <begin position="210"/>
        <end position="233"/>
    </location>
</feature>
<evidence type="ECO:0000256" key="2">
    <source>
        <dbReference type="RuleBase" id="RU004914"/>
    </source>
</evidence>
<keyword evidence="2" id="KW-0472">Membrane</keyword>
<gene>
    <name evidence="3" type="ORF">T265_01158</name>
</gene>
<feature type="transmembrane region" description="Helical" evidence="2">
    <location>
        <begin position="322"/>
        <end position="342"/>
    </location>
</feature>
<dbReference type="Proteomes" id="UP000054324">
    <property type="component" value="Unassembled WGS sequence"/>
</dbReference>
<dbReference type="PANTHER" id="PTHR11206">
    <property type="entry name" value="MULTIDRUG RESISTANCE PROTEIN"/>
    <property type="match status" value="1"/>
</dbReference>
<dbReference type="STRING" id="6198.A0A075A3M3"/>
<sequence length="704" mass="77650">MSNVGQPDPQHFVNITEDPSAMSREADMQADHPNGVKAVASLFTSTFGPVSIAFCGHLGKTELAVIGLAMSVFNVAGVFVIAGLLTACDTIFAQTYGSKLRSKLSLQLQKGTTRLQAISYSFEKLDLLNHFNGFHGHCTTHKVAENPSTAHDRFRPSWGSSDIWKQTKEQTESAVTERMTADLLVRLIPALIFCAWAQLLTKYVQSQNRVYISLFIIVITNGVNALLHYILLYHLQLGIKGRKSFFWMQSCGSSRRIPIASAIDISLDGTSRGPLRGTRGAAIAQTLAYFFQDVCFLCYIAFSKKIIKPFSNWSMEFIQNWGGWFRLAIPGLIMVSLEWTLFEIGGIVAGTLGERELAVQTVLISLDSISYSLLPYGFGTATGIRVGQYLGGQEPRGPRSCLSVALLVLWVISPFYYGISVALRWYIPLIFSRNPDVIAMVAELLPVAAIFQILDAANGVCGGVLRGAGLQHIGALINFFSLYLIGGPLGMCLVYLAKYNIEVLLQDWVGSNPSLMLADESIGVVDKFVHVGSCISPGDLVQDGIFIWTGKARGAFVNLRHLWRIWFGLIAGTSLQVTILLIVCFRMNWHKQVELAMKRLRYKEVQVIDVTESSEAYSSIAAPDGVCTEDKSSETRPKSRITRMVIAKRLVLIGALLIVLTISILCRNFLHLSDYFGPYCVFTNGTFITIKPDSSLENCTIVKL</sequence>
<evidence type="ECO:0000313" key="4">
    <source>
        <dbReference type="Proteomes" id="UP000054324"/>
    </source>
</evidence>
<accession>A0A075A3M3</accession>
<dbReference type="GO" id="GO:0015297">
    <property type="term" value="F:antiporter activity"/>
    <property type="evidence" value="ECO:0007669"/>
    <property type="project" value="InterPro"/>
</dbReference>
<feature type="transmembrane region" description="Helical" evidence="2">
    <location>
        <begin position="650"/>
        <end position="670"/>
    </location>
</feature>
<name>A0A075A3M3_OPIVI</name>
<dbReference type="AlphaFoldDB" id="A0A075A3M3"/>
<keyword evidence="4" id="KW-1185">Reference proteome</keyword>
<comment type="similarity">
    <text evidence="1 2">Belongs to the multi antimicrobial extrusion (MATE) (TC 2.A.66.1) family.</text>
</comment>
<dbReference type="OrthoDB" id="2126698at2759"/>
<dbReference type="EMBL" id="KL596630">
    <property type="protein sequence ID" value="KER32872.1"/>
    <property type="molecule type" value="Genomic_DNA"/>
</dbReference>
<evidence type="ECO:0000313" key="3">
    <source>
        <dbReference type="EMBL" id="KER32872.1"/>
    </source>
</evidence>
<feature type="transmembrane region" description="Helical" evidence="2">
    <location>
        <begin position="404"/>
        <end position="427"/>
    </location>
</feature>
<dbReference type="Pfam" id="PF01554">
    <property type="entry name" value="MatE"/>
    <property type="match status" value="2"/>
</dbReference>
<dbReference type="KEGG" id="ovi:T265_01158"/>
<feature type="transmembrane region" description="Helical" evidence="2">
    <location>
        <begin position="281"/>
        <end position="302"/>
    </location>
</feature>
<feature type="transmembrane region" description="Helical" evidence="2">
    <location>
        <begin position="65"/>
        <end position="93"/>
    </location>
</feature>
<dbReference type="RefSeq" id="XP_009163383.1">
    <property type="nucleotide sequence ID" value="XM_009165119.1"/>
</dbReference>
<evidence type="ECO:0000256" key="1">
    <source>
        <dbReference type="ARBA" id="ARBA00010199"/>
    </source>
</evidence>
<dbReference type="InterPro" id="IPR002528">
    <property type="entry name" value="MATE_fam"/>
</dbReference>
<comment type="caution">
    <text evidence="2">Lacks conserved residue(s) required for the propagation of feature annotation.</text>
</comment>
<proteinExistence type="inferred from homology"/>
<protein>
    <recommendedName>
        <fullName evidence="2">Multidrug and toxin extrusion protein</fullName>
    </recommendedName>
</protein>
<dbReference type="CTD" id="20315346"/>
<dbReference type="GO" id="GO:0016020">
    <property type="term" value="C:membrane"/>
    <property type="evidence" value="ECO:0007669"/>
    <property type="project" value="InterPro"/>
</dbReference>
<keyword evidence="2" id="KW-1133">Transmembrane helix</keyword>